<dbReference type="InterPro" id="IPR015919">
    <property type="entry name" value="Cadherin-like_sf"/>
</dbReference>
<dbReference type="PROSITE" id="PS50927">
    <property type="entry name" value="BULB_LECTIN"/>
    <property type="match status" value="1"/>
</dbReference>
<evidence type="ECO:0000259" key="6">
    <source>
        <dbReference type="PROSITE" id="PS50927"/>
    </source>
</evidence>
<dbReference type="GO" id="GO:0007155">
    <property type="term" value="P:cell adhesion"/>
    <property type="evidence" value="ECO:0007669"/>
    <property type="project" value="InterPro"/>
</dbReference>
<dbReference type="EMBL" id="CAIJ01000313">
    <property type="protein sequence ID" value="CCI02816.1"/>
    <property type="molecule type" value="Genomic_DNA"/>
</dbReference>
<dbReference type="HOGENOM" id="CLU_225310_0_0_3"/>
<dbReference type="PANTHER" id="PTHR23221:SF7">
    <property type="entry name" value="PHOSPHATIDYLINOSITOL-GLYCAN-SPECIFIC PHOSPHOLIPASE D"/>
    <property type="match status" value="1"/>
</dbReference>
<dbReference type="InterPro" id="IPR001480">
    <property type="entry name" value="Bulb-type_lectin_dom"/>
</dbReference>
<evidence type="ECO:0000256" key="5">
    <source>
        <dbReference type="ARBA" id="ARBA00023180"/>
    </source>
</evidence>
<evidence type="ECO:0000313" key="8">
    <source>
        <dbReference type="Proteomes" id="UP000003480"/>
    </source>
</evidence>
<evidence type="ECO:0000313" key="7">
    <source>
        <dbReference type="EMBL" id="CCI02816.1"/>
    </source>
</evidence>
<dbReference type="Proteomes" id="UP000003480">
    <property type="component" value="Unassembled WGS sequence"/>
</dbReference>
<dbReference type="InterPro" id="IPR018511">
    <property type="entry name" value="Hemolysin-typ_Ca-bd_CS"/>
</dbReference>
<dbReference type="SMART" id="SM00191">
    <property type="entry name" value="Int_alpha"/>
    <property type="match status" value="14"/>
</dbReference>
<dbReference type="InterPro" id="IPR006644">
    <property type="entry name" value="Cadg"/>
</dbReference>
<evidence type="ECO:0000256" key="1">
    <source>
        <dbReference type="ARBA" id="ARBA00022729"/>
    </source>
</evidence>
<dbReference type="Pfam" id="PF13517">
    <property type="entry name" value="FG-GAP_3"/>
    <property type="match status" value="1"/>
</dbReference>
<dbReference type="SUPFAM" id="SSF141072">
    <property type="entry name" value="CalX-like"/>
    <property type="match status" value="1"/>
</dbReference>
<dbReference type="Gene3D" id="2.90.10.10">
    <property type="entry name" value="Bulb-type lectin domain"/>
    <property type="match status" value="1"/>
</dbReference>
<dbReference type="PROSITE" id="PS00330">
    <property type="entry name" value="HEMOLYSIN_CALCIUM"/>
    <property type="match status" value="2"/>
</dbReference>
<dbReference type="PROSITE" id="PS51470">
    <property type="entry name" value="FG_GAP"/>
    <property type="match status" value="4"/>
</dbReference>
<dbReference type="SMART" id="SM00736">
    <property type="entry name" value="CADG"/>
    <property type="match status" value="1"/>
</dbReference>
<dbReference type="InterPro" id="IPR036426">
    <property type="entry name" value="Bulb-type_lectin_dom_sf"/>
</dbReference>
<dbReference type="InterPro" id="IPR011049">
    <property type="entry name" value="Serralysin-like_metalloprot_C"/>
</dbReference>
<dbReference type="GO" id="GO:0016787">
    <property type="term" value="F:hydrolase activity"/>
    <property type="evidence" value="ECO:0007669"/>
    <property type="project" value="UniProtKB-KW"/>
</dbReference>
<dbReference type="PRINTS" id="PR00313">
    <property type="entry name" value="CABNDNGRPT"/>
</dbReference>
<evidence type="ECO:0000256" key="4">
    <source>
        <dbReference type="ARBA" id="ARBA00022837"/>
    </source>
</evidence>
<dbReference type="Pfam" id="PF01839">
    <property type="entry name" value="FG-GAP"/>
    <property type="match status" value="5"/>
</dbReference>
<gene>
    <name evidence="7" type="ORF">MICAC_3800003</name>
</gene>
<proteinExistence type="predicted"/>
<dbReference type="InterPro" id="IPR038081">
    <property type="entry name" value="CalX-like_sf"/>
</dbReference>
<sequence length="3259" mass="342053">MSNLIDYNTIQQTIVSNSTQRLALTTNGQYYYWDNATQNYSLMDTSSLPAPGQIAGIDCDNSGNFYALIYSNIAGQAGYYLTSWNSTSQIWASPILVQSATNTDFFASLSAINDNEIWTIIKFDLSNRIQQYVWNTTTQQFDAGFNTGLSGVTQKITTGKEDGSVWALDNQGSLYSWDGTDFNLFNGGNNPAFQQIVSLNSQTLLGLDNSGNIYAWSSGANAFIELDNVIPNLPVFKQIQIDETGILYGITNLSVPYQVGNLSSILGLNNSSGQPFGLTTVTDGNGVTHAVWNQNGQIYYGYQPSGTNGQYVGVTPLNSGIGSQSQGSTANLTLTKTQNGGVVATWIGGNGNNSEVYTSSLSPSIYGGYQWSSPAQLTNDELEDKNLEVLALSNNNILVTTRKNNQAVSQLVDISQLPVTATSPNQLTFKPKGTEFTYSIVPGALDGASGIITLPSDVSISVGLGTGNLPQISSSIEKALHGFSLNIGAEIDSSTQKYSSQSPVAANSLRLSLTLGKEAGGFSGFINGDSLAGGLFKGYVSLDFSAYAQGSGEWEEVSSYPSSVKAKAGAGVELEVNAINLVLNSLFFGASAFLNELSEAGVLSISGGPVLGLDLTYTTEIEFDENGTNLGSIEASDYFFKLVDENGNEPTEETPRSELQWHLDTTKFFSFLGDALDDTDDSDFNLGIDTGLYLKASIAKGFIDLSVKGVQTEEFNNNGFEAAIYTNKAKAEFNFFFFSISFGSYIRIADKVSSSTGETSFSQNYRGLPVSVSSEPNSTIYLTQPGYAALLGEDVNDLIDSSDISYIIAPDGTTVYGTFTGTVDDNSANLSYLYFLNGTLGSNGINWNANSLQAISNTAGANQRPNIALDNNGNVVIAWQYESINNPTVQQIATTPPGQVYVVYGQTGNNQVDLGTFSENPANANTSGFYWTLDNEYFASFGQAVTALGDVNSGGKADFAMTAPDFDDEQGGVYVVFAEDYNQVNDLNNLGSNGLLLTGQALSELGYSIANAGDVNGDGKSDLIIGAPGLNNNQGGAYLLYGGTLFETPQSITDIDTLLSNNPAYGQQITNPNGQAGDRFGSVVTGGYDFNGDSKADYAISAPNANQESGEITLILSQFIADNVFLLSLDNQGNLVLTNQTTNLEIWNSNTSKDITFAIQDITNVQALMQTDGNFVLTAFAGLASQQFWSTNTGGNPGAYLALGTDGGLYIRNQQGANIYTFHPGSNLNNPIVSRLTEGNNIASNDPNSNLTSPNTPGGTITLTNVTSAVNGETVLDIGSVALIPDVNQDGKADLLIGGTGAAVILFGANLSTQTLDLGTINPGQGFVIFDDLDNPAPLQVSSAGDVNGDGINDVIVGYPATQDANGNYLAGNSYIIFGGSTLSTNQNNSIGFSGINGTNGFTITGAGTEVSGAGDLNGDGVGDLLIGEPNGGNNQAGVSYVIYGGKSNNIGSVANINVSNIGTTVQGYVIGQGGANQLSGSSVSAVGDLNNDGKADLLIGAPNTVSSDALNQLQQTITSNYVIGQVSNGTLNTHNSTPTAIPWLQPGQSVQSLTSTPYGVLAIWTTSTGSGETAQTNLSVAFWVPSGTTGSWKNYQSSVTTLSGSNLSFSSINVNGSNNSITLGWVVLDSTTGTSSLGQSIYNGNNWSPANSIQTDSNPTPPEQIDNIISNPTTGSTSNSVFSVGHKTVKENEGKVTFTINREGDINTSKTLNYRTVDISATAGADYEHKAGTITFVPGETSKTIEVKIFDDNLLEHLKEKFKLILEDGQQTTLTAYATLQDTNQTINLLAIDSGFSMIGPFNDQLGQALGSAGNVNKDTNGNNNNAPLDDFWISAPGDNNSQGSIYLIFGSPSVQVSDQGLNLDSPQSGQNVVKITGDATTTITSPQSGNSLSSWSGSSKSWYAIAASNATNQGGTNDSKIYIFDNSAITQTSGAIALNSLTTSPLTGNSSDGFGETSLLADLNGDEIPELIVGSPLGNQVKVYQLSGSGKNITTSLIATINAPSAGQGLGSAVQVLDLNGDDKLDLVIGAPVVNPVSDPSNPQDIRGYGGAIYVLSGTQFNWSNTNASINLTATTSATNWVFNGTTSFTSGSVNGQLNPSTGKPSSDPATNYGFYDGVGNAITTLDLNGDTHLDLVIGAPNAAVSGTTNLGKVYVIFGNSGSLPSSLASIGAGKGVTFAGNLALGQAGWAVANGGDINNDKISDLLIGAPFAYGNAGSAYIVFGSTNAFSSGGTIYLDPNLTDSRVFQYQGVANPLSNSNPSNAGNVGQNLNGIGDINGDYGSITGGDDIILGAPSSNDGNGHSEAYVAIGHPWLQGGLSLNVNDLRSDNGFIVVNPYPGISVGDVNGDGFDDFVNSGSSSQGNQLTIGASTLTNVSTQRTYDLTANNSNLPSTNLIASPRTALIAHGDFNADGYADIASGSINKTDGKTTELLVNMGNPITNNVIVGQTLYSFASNNTQNELSIIQTSVGDINGDGYDDLVVLTGTNYGQPLLGNDYQINYFLGSASGLSSQFQHYSLGTLGYVPGIGVAAINADGVSEVITLEYEFGGSSVEVELQTQVSVYQFNNDIHLPLSELSLSFLNSPWTDNSNWYGDGFEVTDSVAINSSISSGDFNSDGIEDVLVSIAQTSWSEVDGEQASPIMRSTILYGTGKTNNFGQFQTNIIYNPNSWNLYEPTNLPSPSVAVGDINADGFDDILFDQGTPFNPSYIQLGSSEITPYTPTTPPNTSLNSNTIILNGSQNQIPIQGLPNRTLPYQTNAGGDVNGDGYQDIIITDTSNYDLTYVVYGQDWLTADEQNSGSETFTFFDGTNGNDVFTIPSNVTTPKIVLRGQNGDDFMLIPTANTSQIYAFGGEGDDQIGLGGEFGTDSKTIGKIDGGGGFDTIFIPQTIGQQTRLYLDANAGHLFNIEAVDIGYNNSVQFNQSSLLQMLDSNQKLLINGVASSAYHSDPSTVPWTKLGSDAYDGAVYEIYGITNTAIEVWIEQGIAFNPLNNTAPSVQNPITNQIATQDTGFNFQIPTNTFTDVDLNDSLTYSATLSNGDALPSWLNFNPTTRTFSGTPAYKDVGNLNLKVTATDKPGASVSTNFTLQVFHPVLVPTGGSVIKGTPINDRIDALGKSGTYRLESGAGDDLLIGSNQRDVLNGGSGNDSLYGEGNIDKLYGEEGDDLLDGGLGSDFLYGGAGADSFVLRSGNDSDRILDFNSAQGDKLALSGINFGQLSFNSNQILLGTEVLAYVTDNLGNSLTGLNNHPEWFVSL</sequence>
<feature type="domain" description="Bulb-type lectin" evidence="6">
    <location>
        <begin position="1105"/>
        <end position="1224"/>
    </location>
</feature>
<dbReference type="PRINTS" id="PR01185">
    <property type="entry name" value="INTEGRINA"/>
</dbReference>
<reference evidence="7 8" key="1">
    <citation type="submission" date="2012-04" db="EMBL/GenBank/DDBJ databases">
        <authorList>
            <person name="Genoscope - CEA"/>
        </authorList>
    </citation>
    <scope>NUCLEOTIDE SEQUENCE [LARGE SCALE GENOMIC DNA]</scope>
    <source>
        <strain evidence="7 8">9443</strain>
    </source>
</reference>
<dbReference type="Gene3D" id="2.60.40.10">
    <property type="entry name" value="Immunoglobulins"/>
    <property type="match status" value="1"/>
</dbReference>
<dbReference type="PANTHER" id="PTHR23221">
    <property type="entry name" value="GLYCOSYLPHOSPHATIDYLINOSITOL PHOSPHOLIPASE D"/>
    <property type="match status" value="1"/>
</dbReference>
<keyword evidence="1" id="KW-0732">Signal</keyword>
<keyword evidence="4" id="KW-0106">Calcium</keyword>
<keyword evidence="3" id="KW-0378">Hydrolase</keyword>
<keyword evidence="5" id="KW-0325">Glycoprotein</keyword>
<dbReference type="InterPro" id="IPR013517">
    <property type="entry name" value="FG-GAP"/>
</dbReference>
<dbReference type="SUPFAM" id="SSF51120">
    <property type="entry name" value="beta-Roll"/>
    <property type="match status" value="1"/>
</dbReference>
<dbReference type="InterPro" id="IPR003644">
    <property type="entry name" value="Calx_beta"/>
</dbReference>
<dbReference type="InterPro" id="IPR013519">
    <property type="entry name" value="Int_alpha_beta-p"/>
</dbReference>
<dbReference type="Pfam" id="PF03160">
    <property type="entry name" value="Calx-beta"/>
    <property type="match status" value="1"/>
</dbReference>
<dbReference type="CDD" id="cd11303">
    <property type="entry name" value="Dystroglycan_repeat"/>
    <property type="match status" value="1"/>
</dbReference>
<name>I4G4F5_MICAE</name>
<dbReference type="InterPro" id="IPR000413">
    <property type="entry name" value="Integrin_alpha"/>
</dbReference>
<dbReference type="RefSeq" id="WP_002768473.1">
    <property type="nucleotide sequence ID" value="NZ_HE972989.1"/>
</dbReference>
<dbReference type="SMART" id="SM00237">
    <property type="entry name" value="Calx_beta"/>
    <property type="match status" value="1"/>
</dbReference>
<organism evidence="7 8">
    <name type="scientific">Microcystis aeruginosa PCC 9443</name>
    <dbReference type="NCBI Taxonomy" id="1160281"/>
    <lineage>
        <taxon>Bacteria</taxon>
        <taxon>Bacillati</taxon>
        <taxon>Cyanobacteriota</taxon>
        <taxon>Cyanophyceae</taxon>
        <taxon>Oscillatoriophycideae</taxon>
        <taxon>Chroococcales</taxon>
        <taxon>Microcystaceae</taxon>
        <taxon>Microcystis</taxon>
    </lineage>
</organism>
<evidence type="ECO:0000256" key="2">
    <source>
        <dbReference type="ARBA" id="ARBA00022737"/>
    </source>
</evidence>
<dbReference type="InterPro" id="IPR013783">
    <property type="entry name" value="Ig-like_fold"/>
</dbReference>
<dbReference type="SUPFAM" id="SSF49313">
    <property type="entry name" value="Cadherin-like"/>
    <property type="match status" value="1"/>
</dbReference>
<dbReference type="SUPFAM" id="SSF69318">
    <property type="entry name" value="Integrin alpha N-terminal domain"/>
    <property type="match status" value="6"/>
</dbReference>
<protein>
    <recommendedName>
        <fullName evidence="6">Bulb-type lectin domain-containing protein</fullName>
    </recommendedName>
</protein>
<evidence type="ECO:0000256" key="3">
    <source>
        <dbReference type="ARBA" id="ARBA00022801"/>
    </source>
</evidence>
<dbReference type="GO" id="GO:0008305">
    <property type="term" value="C:integrin complex"/>
    <property type="evidence" value="ECO:0007669"/>
    <property type="project" value="InterPro"/>
</dbReference>
<dbReference type="Pfam" id="PF00353">
    <property type="entry name" value="HemolysinCabind"/>
    <property type="match status" value="2"/>
</dbReference>
<accession>I4G4F5</accession>
<dbReference type="Gene3D" id="2.60.40.2030">
    <property type="match status" value="1"/>
</dbReference>
<keyword evidence="2" id="KW-0677">Repeat</keyword>
<dbReference type="Gene3D" id="2.130.10.130">
    <property type="entry name" value="Integrin alpha, N-terminal"/>
    <property type="match status" value="7"/>
</dbReference>
<dbReference type="GO" id="GO:0007154">
    <property type="term" value="P:cell communication"/>
    <property type="evidence" value="ECO:0007669"/>
    <property type="project" value="InterPro"/>
</dbReference>
<dbReference type="Pfam" id="PF05345">
    <property type="entry name" value="He_PIG"/>
    <property type="match status" value="1"/>
</dbReference>
<dbReference type="InterPro" id="IPR028994">
    <property type="entry name" value="Integrin_alpha_N"/>
</dbReference>
<dbReference type="InterPro" id="IPR001343">
    <property type="entry name" value="Hemolysn_Ca-bd"/>
</dbReference>
<dbReference type="GO" id="GO:0005509">
    <property type="term" value="F:calcium ion binding"/>
    <property type="evidence" value="ECO:0007669"/>
    <property type="project" value="InterPro"/>
</dbReference>
<comment type="caution">
    <text evidence="7">The sequence shown here is derived from an EMBL/GenBank/DDBJ whole genome shotgun (WGS) entry which is preliminary data.</text>
</comment>